<dbReference type="UCSC" id="K12G11.5">
    <property type="organism name" value="c. elegans"/>
</dbReference>
<evidence type="ECO:0000313" key="3">
    <source>
        <dbReference type="EMBL" id="CAB04605.2"/>
    </source>
</evidence>
<evidence type="ECO:0000259" key="2">
    <source>
        <dbReference type="Pfam" id="PF10328"/>
    </source>
</evidence>
<dbReference type="InterPro" id="IPR019430">
    <property type="entry name" value="7TM_GPCR_serpentine_rcpt_Srx"/>
</dbReference>
<dbReference type="WormBase" id="K12G11.5">
    <property type="protein sequence ID" value="CE36314"/>
    <property type="gene ID" value="WBGene00005967"/>
    <property type="gene designation" value="srx-76"/>
</dbReference>
<name>O45689_CAEEL</name>
<dbReference type="CTD" id="187336"/>
<reference evidence="3 4" key="1">
    <citation type="journal article" date="1998" name="Science">
        <title>Genome sequence of the nematode C. elegans: a platform for investigating biology.</title>
        <authorList>
            <consortium name="The C. elegans sequencing consortium"/>
            <person name="Sulson J.E."/>
            <person name="Waterston R."/>
        </authorList>
    </citation>
    <scope>NUCLEOTIDE SEQUENCE [LARGE SCALE GENOMIC DNA]</scope>
    <source>
        <strain evidence="3 4">Bristol N2</strain>
    </source>
</reference>
<evidence type="ECO:0000256" key="1">
    <source>
        <dbReference type="SAM" id="Phobius"/>
    </source>
</evidence>
<feature type="transmembrane region" description="Helical" evidence="1">
    <location>
        <begin position="228"/>
        <end position="251"/>
    </location>
</feature>
<keyword evidence="1" id="KW-0472">Membrane</keyword>
<dbReference type="PANTHER" id="PTHR23013">
    <property type="entry name" value="SERPENTINE RECEPTOR"/>
    <property type="match status" value="1"/>
</dbReference>
<feature type="transmembrane region" description="Helical" evidence="1">
    <location>
        <begin position="20"/>
        <end position="42"/>
    </location>
</feature>
<gene>
    <name evidence="3 5" type="primary">srx-76</name>
    <name evidence="3" type="ORF">CELE_K12G11.5</name>
    <name evidence="5" type="ORF">K12G11.5</name>
</gene>
<dbReference type="Proteomes" id="UP000001940">
    <property type="component" value="Chromosome V"/>
</dbReference>
<dbReference type="EMBL" id="BX284605">
    <property type="protein sequence ID" value="CAB04605.2"/>
    <property type="molecule type" value="Genomic_DNA"/>
</dbReference>
<keyword evidence="1" id="KW-1133">Transmembrane helix</keyword>
<dbReference type="Gene3D" id="1.20.1070.10">
    <property type="entry name" value="Rhodopsin 7-helix transmembrane proteins"/>
    <property type="match status" value="1"/>
</dbReference>
<feature type="domain" description="7TM GPCR serpentine receptor class x (Srx)" evidence="2">
    <location>
        <begin position="27"/>
        <end position="282"/>
    </location>
</feature>
<dbReference type="GeneID" id="187336"/>
<feature type="transmembrane region" description="Helical" evidence="1">
    <location>
        <begin position="181"/>
        <end position="208"/>
    </location>
</feature>
<keyword evidence="3" id="KW-0675">Receptor</keyword>
<protein>
    <submittedName>
        <fullName evidence="3">7TM GPCR serpentine receptor class x (Srx) domain-containing protein</fullName>
    </submittedName>
</protein>
<accession>O45689</accession>
<proteinExistence type="predicted"/>
<dbReference type="RefSeq" id="NP_505993.2">
    <property type="nucleotide sequence ID" value="NM_073592.2"/>
</dbReference>
<dbReference type="PANTHER" id="PTHR23013:SF32">
    <property type="entry name" value="7TM GPCR SERPENTINE RECEPTOR CLASS X (SRX) DOMAIN-CONTAINING PROTEIN"/>
    <property type="match status" value="1"/>
</dbReference>
<feature type="transmembrane region" description="Helical" evidence="1">
    <location>
        <begin position="54"/>
        <end position="74"/>
    </location>
</feature>
<dbReference type="Pfam" id="PF10328">
    <property type="entry name" value="7TM_GPCR_Srx"/>
    <property type="match status" value="1"/>
</dbReference>
<dbReference type="PaxDb" id="6239-K12G11.5"/>
<organism evidence="3 4">
    <name type="scientific">Caenorhabditis elegans</name>
    <dbReference type="NCBI Taxonomy" id="6239"/>
    <lineage>
        <taxon>Eukaryota</taxon>
        <taxon>Metazoa</taxon>
        <taxon>Ecdysozoa</taxon>
        <taxon>Nematoda</taxon>
        <taxon>Chromadorea</taxon>
        <taxon>Rhabditida</taxon>
        <taxon>Rhabditina</taxon>
        <taxon>Rhabditomorpha</taxon>
        <taxon>Rhabditoidea</taxon>
        <taxon>Rhabditidae</taxon>
        <taxon>Peloderinae</taxon>
        <taxon>Caenorhabditis</taxon>
    </lineage>
</organism>
<dbReference type="OMA" id="IMFNDRF"/>
<dbReference type="PIR" id="T23627">
    <property type="entry name" value="T23627"/>
</dbReference>
<feature type="transmembrane region" description="Helical" evidence="1">
    <location>
        <begin position="257"/>
        <end position="281"/>
    </location>
</feature>
<dbReference type="SUPFAM" id="SSF81321">
    <property type="entry name" value="Family A G protein-coupled receptor-like"/>
    <property type="match status" value="1"/>
</dbReference>
<evidence type="ECO:0000313" key="5">
    <source>
        <dbReference type="WormBase" id="K12G11.5"/>
    </source>
</evidence>
<dbReference type="AlphaFoldDB" id="O45689"/>
<sequence>MNNSEEVYNFRTWPNTVASILMTINVIFGILLSSSIVFIYLVDHNEKTSFNLMCAMRAFNNIMVMITSFVLVYIPTTILGYNLLPAWLESILICSSINFYMYNEFQSIYISINRFIAIYFPHHYNKLCGYTATAFISTLLYADRLRNISIETYLRTSKQQFIIYSSQYLMFSSMDVSGGGIVIMGALMFGIALFANLMTFIRISLFYLKSSMRDSRESRGSVRKNMKLFFQTVIQDVLFFIDNLFTFILLTLIEHRFWYFICATFVWQTMHVIDGFVMIMFNDRLSFLKITLFASSPTQLSVVEVSSQRSPARRAPIVIVS</sequence>
<dbReference type="OrthoDB" id="5845782at2759"/>
<dbReference type="KEGG" id="cel:CELE_K12G11.5"/>
<evidence type="ECO:0000313" key="4">
    <source>
        <dbReference type="Proteomes" id="UP000001940"/>
    </source>
</evidence>
<dbReference type="PhylomeDB" id="O45689"/>
<keyword evidence="1" id="KW-0812">Transmembrane</keyword>
<keyword evidence="4" id="KW-1185">Reference proteome</keyword>
<dbReference type="InParanoid" id="O45689"/>
<dbReference type="AGR" id="WB:WBGene00005967"/>
<dbReference type="HOGENOM" id="CLU_072408_0_0_1"/>
<dbReference type="FunCoup" id="O45689">
    <property type="interactions" value="14"/>
</dbReference>
<dbReference type="eggNOG" id="ENOG502THF1">
    <property type="taxonomic scope" value="Eukaryota"/>
</dbReference>
<dbReference type="STRING" id="6239.K12G11.5.1"/>